<dbReference type="InterPro" id="IPR051906">
    <property type="entry name" value="TolC-like"/>
</dbReference>
<keyword evidence="11" id="KW-1185">Reference proteome</keyword>
<evidence type="ECO:0000313" key="10">
    <source>
        <dbReference type="EMBL" id="BDI05224.1"/>
    </source>
</evidence>
<protein>
    <submittedName>
        <fullName evidence="10">Outer membrane protein</fullName>
    </submittedName>
</protein>
<name>A0ABN6PML7_9BURK</name>
<keyword evidence="6" id="KW-0472">Membrane</keyword>
<keyword evidence="3" id="KW-0813">Transport</keyword>
<evidence type="ECO:0000313" key="11">
    <source>
        <dbReference type="Proteomes" id="UP001057498"/>
    </source>
</evidence>
<dbReference type="Gene3D" id="1.20.1600.10">
    <property type="entry name" value="Outer membrane efflux proteins (OEP)"/>
    <property type="match status" value="1"/>
</dbReference>
<feature type="chain" id="PRO_5046965300" evidence="9">
    <location>
        <begin position="35"/>
        <end position="450"/>
    </location>
</feature>
<reference evidence="10" key="1">
    <citation type="submission" date="2022-04" db="EMBL/GenBank/DDBJ databases">
        <title>Whole genome sequence of Sphaerotilus sp. FB-5.</title>
        <authorList>
            <person name="Takeda M."/>
            <person name="Narihara S."/>
            <person name="Akimoto M."/>
            <person name="Akimoto R."/>
            <person name="Nishiyashiki S."/>
            <person name="Murakami T."/>
        </authorList>
    </citation>
    <scope>NUCLEOTIDE SEQUENCE</scope>
    <source>
        <strain evidence="10">FB-5</strain>
    </source>
</reference>
<evidence type="ECO:0000256" key="9">
    <source>
        <dbReference type="SAM" id="SignalP"/>
    </source>
</evidence>
<dbReference type="PANTHER" id="PTHR30026:SF20">
    <property type="entry name" value="OUTER MEMBRANE PROTEIN TOLC"/>
    <property type="match status" value="1"/>
</dbReference>
<evidence type="ECO:0000256" key="2">
    <source>
        <dbReference type="ARBA" id="ARBA00007613"/>
    </source>
</evidence>
<keyword evidence="5" id="KW-0812">Transmembrane</keyword>
<dbReference type="InterPro" id="IPR003423">
    <property type="entry name" value="OMP_efflux"/>
</dbReference>
<keyword evidence="4" id="KW-1134">Transmembrane beta strand</keyword>
<evidence type="ECO:0000256" key="5">
    <source>
        <dbReference type="ARBA" id="ARBA00022692"/>
    </source>
</evidence>
<gene>
    <name evidence="10" type="ORF">CATMQ487_21940</name>
</gene>
<keyword evidence="7" id="KW-0998">Cell outer membrane</keyword>
<sequence>MKPHQSTHRPTKVALTALALAVTGLCGLAAPAQAQSLKDLFEAARGYDATFLAARAQAESAQYKAAQADALNLPSVGLQADLKRNGYDTPLGGNKSARVASLGVSATQPLYNATNGANIDKARRSLDVAAADLQAAEQDLIVRLAQAYFDVLAAQDTLATAQANKKGISEQLASAKRNFEVGTATITDTREAQAKFDLSTAQVLAAENDLRSKRVALDQLVGGSGVTPFSLKKVSPLPIAAGGGMDDWVTKVDSSPTVRKAQAGLDIAKMEVRRAEAGHRPTVDLTGSLGMANNRGSYAPSMGGEGTANTNSIGVTLKMPLYAGGAIQNQVREALKLEDKARNDLEGARRSLSQATRQAFLGVESGRSRVAALEAAESSSKLALEATQLGYKVGVRVNLDVLNAQTQLFSTQADLAKARYDLLVTSLKLRQAAGTLGAADIDPVNVLLQP</sequence>
<comment type="similarity">
    <text evidence="2">Belongs to the outer membrane factor (OMF) (TC 1.B.17) family.</text>
</comment>
<feature type="coiled-coil region" evidence="8">
    <location>
        <begin position="119"/>
        <end position="178"/>
    </location>
</feature>
<dbReference type="NCBIfam" id="TIGR01844">
    <property type="entry name" value="type_I_sec_TolC"/>
    <property type="match status" value="1"/>
</dbReference>
<dbReference type="PANTHER" id="PTHR30026">
    <property type="entry name" value="OUTER MEMBRANE PROTEIN TOLC"/>
    <property type="match status" value="1"/>
</dbReference>
<dbReference type="Pfam" id="PF02321">
    <property type="entry name" value="OEP"/>
    <property type="match status" value="2"/>
</dbReference>
<evidence type="ECO:0000256" key="7">
    <source>
        <dbReference type="ARBA" id="ARBA00023237"/>
    </source>
</evidence>
<evidence type="ECO:0000256" key="8">
    <source>
        <dbReference type="SAM" id="Coils"/>
    </source>
</evidence>
<dbReference type="Proteomes" id="UP001057498">
    <property type="component" value="Chromosome"/>
</dbReference>
<proteinExistence type="inferred from homology"/>
<keyword evidence="8" id="KW-0175">Coiled coil</keyword>
<evidence type="ECO:0000256" key="4">
    <source>
        <dbReference type="ARBA" id="ARBA00022452"/>
    </source>
</evidence>
<dbReference type="SUPFAM" id="SSF56954">
    <property type="entry name" value="Outer membrane efflux proteins (OEP)"/>
    <property type="match status" value="1"/>
</dbReference>
<comment type="subcellular location">
    <subcellularLocation>
        <location evidence="1">Cell outer membrane</location>
    </subcellularLocation>
</comment>
<dbReference type="EMBL" id="AP025730">
    <property type="protein sequence ID" value="BDI05224.1"/>
    <property type="molecule type" value="Genomic_DNA"/>
</dbReference>
<organism evidence="10 11">
    <name type="scientific">Sphaerotilus microaerophilus</name>
    <dbReference type="NCBI Taxonomy" id="2914710"/>
    <lineage>
        <taxon>Bacteria</taxon>
        <taxon>Pseudomonadati</taxon>
        <taxon>Pseudomonadota</taxon>
        <taxon>Betaproteobacteria</taxon>
        <taxon>Burkholderiales</taxon>
        <taxon>Sphaerotilaceae</taxon>
        <taxon>Sphaerotilus</taxon>
    </lineage>
</organism>
<dbReference type="RefSeq" id="WP_251973275.1">
    <property type="nucleotide sequence ID" value="NZ_AP025730.1"/>
</dbReference>
<keyword evidence="9" id="KW-0732">Signal</keyword>
<evidence type="ECO:0000256" key="1">
    <source>
        <dbReference type="ARBA" id="ARBA00004442"/>
    </source>
</evidence>
<feature type="signal peptide" evidence="9">
    <location>
        <begin position="1"/>
        <end position="34"/>
    </location>
</feature>
<evidence type="ECO:0000256" key="6">
    <source>
        <dbReference type="ARBA" id="ARBA00023136"/>
    </source>
</evidence>
<accession>A0ABN6PML7</accession>
<evidence type="ECO:0000256" key="3">
    <source>
        <dbReference type="ARBA" id="ARBA00022448"/>
    </source>
</evidence>
<dbReference type="InterPro" id="IPR010130">
    <property type="entry name" value="T1SS_OMP_TolC"/>
</dbReference>